<gene>
    <name evidence="1" type="ORF">B0J11DRAFT_538636</name>
</gene>
<proteinExistence type="predicted"/>
<dbReference type="OrthoDB" id="3768455at2759"/>
<accession>A0A9P9DAV4</accession>
<sequence>MRLALLNYTKPTIVNREFSDLPWCLPSATLRQLHLAPAGNIYDVRFNGSGTLSYQPDSNNASDKLMFTYRLPSKMAILRTERDPESILASYIAKAIGEDTEGHAA</sequence>
<evidence type="ECO:0000313" key="2">
    <source>
        <dbReference type="Proteomes" id="UP000700596"/>
    </source>
</evidence>
<reference evidence="1" key="1">
    <citation type="journal article" date="2021" name="Nat. Commun.">
        <title>Genetic determinants of endophytism in the Arabidopsis root mycobiome.</title>
        <authorList>
            <person name="Mesny F."/>
            <person name="Miyauchi S."/>
            <person name="Thiergart T."/>
            <person name="Pickel B."/>
            <person name="Atanasova L."/>
            <person name="Karlsson M."/>
            <person name="Huettel B."/>
            <person name="Barry K.W."/>
            <person name="Haridas S."/>
            <person name="Chen C."/>
            <person name="Bauer D."/>
            <person name="Andreopoulos W."/>
            <person name="Pangilinan J."/>
            <person name="LaButti K."/>
            <person name="Riley R."/>
            <person name="Lipzen A."/>
            <person name="Clum A."/>
            <person name="Drula E."/>
            <person name="Henrissat B."/>
            <person name="Kohler A."/>
            <person name="Grigoriev I.V."/>
            <person name="Martin F.M."/>
            <person name="Hacquard S."/>
        </authorList>
    </citation>
    <scope>NUCLEOTIDE SEQUENCE</scope>
    <source>
        <strain evidence="1">MPI-CAGE-CH-0243</strain>
    </source>
</reference>
<dbReference type="EMBL" id="JAGMWT010000015">
    <property type="protein sequence ID" value="KAH7115851.1"/>
    <property type="molecule type" value="Genomic_DNA"/>
</dbReference>
<name>A0A9P9DAV4_9PLEO</name>
<dbReference type="AlphaFoldDB" id="A0A9P9DAV4"/>
<dbReference type="Proteomes" id="UP000700596">
    <property type="component" value="Unassembled WGS sequence"/>
</dbReference>
<protein>
    <submittedName>
        <fullName evidence="1">Uncharacterized protein</fullName>
    </submittedName>
</protein>
<organism evidence="1 2">
    <name type="scientific">Dendryphion nanum</name>
    <dbReference type="NCBI Taxonomy" id="256645"/>
    <lineage>
        <taxon>Eukaryota</taxon>
        <taxon>Fungi</taxon>
        <taxon>Dikarya</taxon>
        <taxon>Ascomycota</taxon>
        <taxon>Pezizomycotina</taxon>
        <taxon>Dothideomycetes</taxon>
        <taxon>Pleosporomycetidae</taxon>
        <taxon>Pleosporales</taxon>
        <taxon>Torulaceae</taxon>
        <taxon>Dendryphion</taxon>
    </lineage>
</organism>
<comment type="caution">
    <text evidence="1">The sequence shown here is derived from an EMBL/GenBank/DDBJ whole genome shotgun (WGS) entry which is preliminary data.</text>
</comment>
<keyword evidence="2" id="KW-1185">Reference proteome</keyword>
<evidence type="ECO:0000313" key="1">
    <source>
        <dbReference type="EMBL" id="KAH7115851.1"/>
    </source>
</evidence>